<feature type="transmembrane region" description="Helical" evidence="1">
    <location>
        <begin position="54"/>
        <end position="76"/>
    </location>
</feature>
<organism evidence="2 3">
    <name type="scientific">Rotaria sordida</name>
    <dbReference type="NCBI Taxonomy" id="392033"/>
    <lineage>
        <taxon>Eukaryota</taxon>
        <taxon>Metazoa</taxon>
        <taxon>Spiralia</taxon>
        <taxon>Gnathifera</taxon>
        <taxon>Rotifera</taxon>
        <taxon>Eurotatoria</taxon>
        <taxon>Bdelloidea</taxon>
        <taxon>Philodinida</taxon>
        <taxon>Philodinidae</taxon>
        <taxon>Rotaria</taxon>
    </lineage>
</organism>
<feature type="transmembrane region" description="Helical" evidence="1">
    <location>
        <begin position="6"/>
        <end position="28"/>
    </location>
</feature>
<protein>
    <submittedName>
        <fullName evidence="2">Uncharacterized protein</fullName>
    </submittedName>
</protein>
<evidence type="ECO:0000313" key="2">
    <source>
        <dbReference type="EMBL" id="CAF1230239.1"/>
    </source>
</evidence>
<dbReference type="EMBL" id="CAJNOU010001618">
    <property type="protein sequence ID" value="CAF1230239.1"/>
    <property type="molecule type" value="Genomic_DNA"/>
</dbReference>
<accession>A0A814YJ42</accession>
<proteinExistence type="predicted"/>
<keyword evidence="1" id="KW-0472">Membrane</keyword>
<evidence type="ECO:0000313" key="3">
    <source>
        <dbReference type="Proteomes" id="UP000663889"/>
    </source>
</evidence>
<comment type="caution">
    <text evidence="2">The sequence shown here is derived from an EMBL/GenBank/DDBJ whole genome shotgun (WGS) entry which is preliminary data.</text>
</comment>
<reference evidence="2" key="1">
    <citation type="submission" date="2021-02" db="EMBL/GenBank/DDBJ databases">
        <authorList>
            <person name="Nowell W R."/>
        </authorList>
    </citation>
    <scope>NUCLEOTIDE SEQUENCE</scope>
</reference>
<evidence type="ECO:0000256" key="1">
    <source>
        <dbReference type="SAM" id="Phobius"/>
    </source>
</evidence>
<dbReference type="Proteomes" id="UP000663889">
    <property type="component" value="Unassembled WGS sequence"/>
</dbReference>
<keyword evidence="1" id="KW-0812">Transmembrane</keyword>
<sequence>MYIMQKLYIICLSCVCIIVSVLNIWTTIRRYLLLYASKNVQYLATVRENQGTRAYYLSLLTYIIVGIIFNIIFTVLDLEHAQWFHITPFAVIFDTQPLRLSSIQLITLIISQGMAIALIDVINRSARGKERLPDDELSNRNGIGRKEWLNFPVGTICSLLRFKKNKRKKD</sequence>
<dbReference type="AlphaFoldDB" id="A0A814YJ42"/>
<gene>
    <name evidence="2" type="ORF">SEV965_LOCUS22658</name>
</gene>
<name>A0A814YJ42_9BILA</name>
<keyword evidence="1" id="KW-1133">Transmembrane helix</keyword>